<evidence type="ECO:0000313" key="4">
    <source>
        <dbReference type="Proteomes" id="UP000054408"/>
    </source>
</evidence>
<dbReference type="Proteomes" id="UP000054408">
    <property type="component" value="Unassembled WGS sequence"/>
</dbReference>
<feature type="transmembrane region" description="Helical" evidence="1">
    <location>
        <begin position="93"/>
        <end position="111"/>
    </location>
</feature>
<feature type="transmembrane region" description="Helical" evidence="1">
    <location>
        <begin position="58"/>
        <end position="81"/>
    </location>
</feature>
<keyword evidence="2" id="KW-0732">Signal</keyword>
<dbReference type="PANTHER" id="PTHR11319">
    <property type="entry name" value="G PROTEIN-COUPLED RECEPTOR-RELATED"/>
    <property type="match status" value="1"/>
</dbReference>
<gene>
    <name evidence="3" type="ORF">AMSG_01971</name>
</gene>
<feature type="chain" id="PRO_5005537933" description="TRP C-terminal domain-containing protein" evidence="2">
    <location>
        <begin position="25"/>
        <end position="313"/>
    </location>
</feature>
<feature type="transmembrane region" description="Helical" evidence="1">
    <location>
        <begin position="164"/>
        <end position="182"/>
    </location>
</feature>
<dbReference type="GeneID" id="25561684"/>
<proteinExistence type="predicted"/>
<reference evidence="3 4" key="1">
    <citation type="submission" date="2010-05" db="EMBL/GenBank/DDBJ databases">
        <title>The Genome Sequence of Thecamonas trahens ATCC 50062.</title>
        <authorList>
            <consortium name="The Broad Institute Genome Sequencing Platform"/>
            <person name="Russ C."/>
            <person name="Cuomo C."/>
            <person name="Shea T."/>
            <person name="Young S.K."/>
            <person name="Zeng Q."/>
            <person name="Koehrsen M."/>
            <person name="Haas B."/>
            <person name="Borodovsky M."/>
            <person name="Guigo R."/>
            <person name="Alvarado L."/>
            <person name="Berlin A."/>
            <person name="Bochicchio J."/>
            <person name="Borenstein D."/>
            <person name="Chapman S."/>
            <person name="Chen Z."/>
            <person name="Freedman E."/>
            <person name="Gellesch M."/>
            <person name="Goldberg J."/>
            <person name="Griggs A."/>
            <person name="Gujja S."/>
            <person name="Heilman E."/>
            <person name="Heiman D."/>
            <person name="Hepburn T."/>
            <person name="Howarth C."/>
            <person name="Jen D."/>
            <person name="Larson L."/>
            <person name="Mehta T."/>
            <person name="Park D."/>
            <person name="Pearson M."/>
            <person name="Roberts A."/>
            <person name="Saif S."/>
            <person name="Shenoy N."/>
            <person name="Sisk P."/>
            <person name="Stolte C."/>
            <person name="Sykes S."/>
            <person name="Thomson T."/>
            <person name="Walk T."/>
            <person name="White J."/>
            <person name="Yandava C."/>
            <person name="Burger G."/>
            <person name="Gray M.W."/>
            <person name="Holland P.W.H."/>
            <person name="King N."/>
            <person name="Lang F.B.F."/>
            <person name="Roger A.J."/>
            <person name="Ruiz-Trillo I."/>
            <person name="Lander E."/>
            <person name="Nusbaum C."/>
        </authorList>
    </citation>
    <scope>NUCLEOTIDE SEQUENCE [LARGE SCALE GENOMIC DNA]</scope>
    <source>
        <strain evidence="3 4">ATCC 50062</strain>
    </source>
</reference>
<evidence type="ECO:0000256" key="1">
    <source>
        <dbReference type="SAM" id="Phobius"/>
    </source>
</evidence>
<accession>A0A0L0DTX2</accession>
<feature type="transmembrane region" description="Helical" evidence="1">
    <location>
        <begin position="188"/>
        <end position="208"/>
    </location>
</feature>
<keyword evidence="1" id="KW-1133">Transmembrane helix</keyword>
<protein>
    <recommendedName>
        <fullName evidence="5">TRP C-terminal domain-containing protein</fullName>
    </recommendedName>
</protein>
<dbReference type="AlphaFoldDB" id="A0A0L0DTX2"/>
<evidence type="ECO:0000313" key="3">
    <source>
        <dbReference type="EMBL" id="KNC55705.1"/>
    </source>
</evidence>
<keyword evidence="4" id="KW-1185">Reference proteome</keyword>
<keyword evidence="1" id="KW-0812">Transmembrane</keyword>
<feature type="transmembrane region" description="Helical" evidence="1">
    <location>
        <begin position="136"/>
        <end position="152"/>
    </location>
</feature>
<dbReference type="EMBL" id="GL349439">
    <property type="protein sequence ID" value="KNC55705.1"/>
    <property type="molecule type" value="Genomic_DNA"/>
</dbReference>
<feature type="signal peptide" evidence="2">
    <location>
        <begin position="1"/>
        <end position="24"/>
    </location>
</feature>
<organism evidence="3 4">
    <name type="scientific">Thecamonas trahens ATCC 50062</name>
    <dbReference type="NCBI Taxonomy" id="461836"/>
    <lineage>
        <taxon>Eukaryota</taxon>
        <taxon>Apusozoa</taxon>
        <taxon>Apusomonadida</taxon>
        <taxon>Apusomonadidae</taxon>
        <taxon>Thecamonas</taxon>
    </lineage>
</organism>
<evidence type="ECO:0008006" key="5">
    <source>
        <dbReference type="Google" id="ProtNLM"/>
    </source>
</evidence>
<keyword evidence="1" id="KW-0472">Membrane</keyword>
<dbReference type="OrthoDB" id="293546at2759"/>
<sequence length="313" mass="33506">MLIGAYARALFQILVLLYLPLAQAAFAIFGCRRDESGTWLMAAEPTRRCYDVAWWTGLFVPGLVAVVIYAIGVPTAAFGLLRSQRAALPPTIFLLRFSFLVARFSTAAWWFEVTIMVRKLGVVMAMTFFTTDASKANAAVFILALAVFHLGAKRPYRSPLHNRLAVLVLAATAGVLYGGTFVDYMLRRIVVMIGVLVNILAIVVGNFLDIRLILRREAQLEIDEYYVGGTLKAVDDDATGTELGDLGSLARHRSRTMSDAAISLSANSLAADSDAVVVPKHIVISDPVVAVSASAAASASAPSESSSASSATS</sequence>
<name>A0A0L0DTX2_THETB</name>
<dbReference type="RefSeq" id="XP_013761467.1">
    <property type="nucleotide sequence ID" value="XM_013906013.1"/>
</dbReference>
<evidence type="ECO:0000256" key="2">
    <source>
        <dbReference type="SAM" id="SignalP"/>
    </source>
</evidence>
<dbReference type="PANTHER" id="PTHR11319:SF35">
    <property type="entry name" value="OUTER MEMBRANE PROTEIN PMPC-RELATED"/>
    <property type="match status" value="1"/>
</dbReference>